<protein>
    <submittedName>
        <fullName evidence="1">DUF3990 domain-containing protein</fullName>
    </submittedName>
</protein>
<evidence type="ECO:0000313" key="6">
    <source>
        <dbReference type="Proteomes" id="UP000266376"/>
    </source>
</evidence>
<comment type="caution">
    <text evidence="1">The sequence shown here is derived from an EMBL/GenBank/DDBJ whole genome shotgun (WGS) entry which is preliminary data.</text>
</comment>
<organism evidence="1 4">
    <name type="scientific">Dorea formicigenerans</name>
    <dbReference type="NCBI Taxonomy" id="39486"/>
    <lineage>
        <taxon>Bacteria</taxon>
        <taxon>Bacillati</taxon>
        <taxon>Bacillota</taxon>
        <taxon>Clostridia</taxon>
        <taxon>Lachnospirales</taxon>
        <taxon>Lachnospiraceae</taxon>
        <taxon>Dorea</taxon>
    </lineage>
</organism>
<gene>
    <name evidence="3" type="ORF">DWV67_12150</name>
    <name evidence="2" type="ORF">DXD10_05580</name>
    <name evidence="1" type="ORF">DXD84_11820</name>
</gene>
<dbReference type="Pfam" id="PF13151">
    <property type="entry name" value="DUF3990"/>
    <property type="match status" value="1"/>
</dbReference>
<proteinExistence type="predicted"/>
<accession>A0A3E4F026</accession>
<sequence>MIVYHGSTEIIKNPDVVHSKKYLDFGRGFYITTFENQAKKWAVRKGMRQEKTAIVNIYELSEAWDDFKVLCFEKENEKWLDFVCACRKGQPLNKEYDIIIGNVADDDVFKTVDMYFRGLWDKEKVLDELRYYKMNNQICIVNQETLNRLITFKRAYEVENNGR</sequence>
<evidence type="ECO:0000313" key="2">
    <source>
        <dbReference type="EMBL" id="RGK49168.1"/>
    </source>
</evidence>
<evidence type="ECO:0000313" key="1">
    <source>
        <dbReference type="EMBL" id="RGI82225.1"/>
    </source>
</evidence>
<dbReference type="EMBL" id="QSQQ01000005">
    <property type="protein sequence ID" value="RGK49168.1"/>
    <property type="molecule type" value="Genomic_DNA"/>
</dbReference>
<dbReference type="Proteomes" id="UP000266376">
    <property type="component" value="Unassembled WGS sequence"/>
</dbReference>
<dbReference type="AlphaFoldDB" id="A0A3E4F026"/>
<evidence type="ECO:0000313" key="3">
    <source>
        <dbReference type="EMBL" id="RGW51304.1"/>
    </source>
</evidence>
<dbReference type="Proteomes" id="UP000261208">
    <property type="component" value="Unassembled WGS sequence"/>
</dbReference>
<dbReference type="InterPro" id="IPR025051">
    <property type="entry name" value="DUF3990"/>
</dbReference>
<evidence type="ECO:0000313" key="5">
    <source>
        <dbReference type="Proteomes" id="UP000261208"/>
    </source>
</evidence>
<name>A0A3E4F026_9FIRM</name>
<dbReference type="EMBL" id="QSAJ01000032">
    <property type="protein sequence ID" value="RGW51304.1"/>
    <property type="molecule type" value="Genomic_DNA"/>
</dbReference>
<dbReference type="EMBL" id="QSOI01000016">
    <property type="protein sequence ID" value="RGI82225.1"/>
    <property type="molecule type" value="Genomic_DNA"/>
</dbReference>
<reference evidence="4 5" key="1">
    <citation type="submission" date="2018-08" db="EMBL/GenBank/DDBJ databases">
        <title>A genome reference for cultivated species of the human gut microbiota.</title>
        <authorList>
            <person name="Zou Y."/>
            <person name="Xue W."/>
            <person name="Luo G."/>
        </authorList>
    </citation>
    <scope>NUCLEOTIDE SEQUENCE [LARGE SCALE GENOMIC DNA]</scope>
    <source>
        <strain evidence="3 6">AF12-11</strain>
        <strain evidence="2 5">TF11-11</strain>
        <strain evidence="1 4">TM09-19AC</strain>
    </source>
</reference>
<dbReference type="Proteomes" id="UP000260664">
    <property type="component" value="Unassembled WGS sequence"/>
</dbReference>
<dbReference type="RefSeq" id="WP_117495573.1">
    <property type="nucleotide sequence ID" value="NZ_QSOI01000016.1"/>
</dbReference>
<evidence type="ECO:0000313" key="4">
    <source>
        <dbReference type="Proteomes" id="UP000260664"/>
    </source>
</evidence>